<dbReference type="EMBL" id="KZ293421">
    <property type="protein sequence ID" value="PBK73230.1"/>
    <property type="molecule type" value="Genomic_DNA"/>
</dbReference>
<organism evidence="1 2">
    <name type="scientific">Armillaria solidipes</name>
    <dbReference type="NCBI Taxonomy" id="1076256"/>
    <lineage>
        <taxon>Eukaryota</taxon>
        <taxon>Fungi</taxon>
        <taxon>Dikarya</taxon>
        <taxon>Basidiomycota</taxon>
        <taxon>Agaricomycotina</taxon>
        <taxon>Agaricomycetes</taxon>
        <taxon>Agaricomycetidae</taxon>
        <taxon>Agaricales</taxon>
        <taxon>Marasmiineae</taxon>
        <taxon>Physalacriaceae</taxon>
        <taxon>Armillaria</taxon>
    </lineage>
</organism>
<dbReference type="Proteomes" id="UP000218334">
    <property type="component" value="Unassembled WGS sequence"/>
</dbReference>
<reference evidence="2" key="1">
    <citation type="journal article" date="2017" name="Nat. Ecol. Evol.">
        <title>Genome expansion and lineage-specific genetic innovations in the forest pathogenic fungi Armillaria.</title>
        <authorList>
            <person name="Sipos G."/>
            <person name="Prasanna A.N."/>
            <person name="Walter M.C."/>
            <person name="O'Connor E."/>
            <person name="Balint B."/>
            <person name="Krizsan K."/>
            <person name="Kiss B."/>
            <person name="Hess J."/>
            <person name="Varga T."/>
            <person name="Slot J."/>
            <person name="Riley R."/>
            <person name="Boka B."/>
            <person name="Rigling D."/>
            <person name="Barry K."/>
            <person name="Lee J."/>
            <person name="Mihaltcheva S."/>
            <person name="LaButti K."/>
            <person name="Lipzen A."/>
            <person name="Waldron R."/>
            <person name="Moloney N.M."/>
            <person name="Sperisen C."/>
            <person name="Kredics L."/>
            <person name="Vagvoelgyi C."/>
            <person name="Patrignani A."/>
            <person name="Fitzpatrick D."/>
            <person name="Nagy I."/>
            <person name="Doyle S."/>
            <person name="Anderson J.B."/>
            <person name="Grigoriev I.V."/>
            <person name="Gueldener U."/>
            <person name="Muensterkoetter M."/>
            <person name="Nagy L.G."/>
        </authorList>
    </citation>
    <scope>NUCLEOTIDE SEQUENCE [LARGE SCALE GENOMIC DNA]</scope>
    <source>
        <strain evidence="2">28-4</strain>
    </source>
</reference>
<gene>
    <name evidence="1" type="ORF">ARMSODRAFT_972723</name>
</gene>
<proteinExistence type="predicted"/>
<name>A0A2H3BUG1_9AGAR</name>
<accession>A0A2H3BUG1</accession>
<evidence type="ECO:0000313" key="2">
    <source>
        <dbReference type="Proteomes" id="UP000218334"/>
    </source>
</evidence>
<dbReference type="AlphaFoldDB" id="A0A2H3BUG1"/>
<keyword evidence="2" id="KW-1185">Reference proteome</keyword>
<sequence>MGHVQAVYLEVYLTVHDEPVNVIGVTFEGVWFLDEFGFAPELESIFSHVATGLWQLAEGSSFAEAPEDRPVGLGVGNEQYVQVGGFWCQTSSDWAVAWFPSWLLGSFSLVFICFALASHQSAFAFAGSGHWHALPLLPKSQQPPRYFQITKCNDGLSSAELELTVLLILSHVSDPVPILVSMDELLSAFEGNSFSSCCCSLKSVGVCVVLCTGKGIPGTNARLSACSLGVELSGLSGDDHWDFLVLTIEDVSFFLPKVQLLMVQIKARMLFLHEIEEWGFRYGRLKGGEGASVGLDDDIVVEEVDAVNEGKYEQYYSPDEGTDRCHKDIEGFGSDVRLQRLANENQKRLSTLSQERIDSHDGWEDYFLSQDEVDAWSKDAIDKSIVTDPRDTDGNLCADQWAWIPFTGYGYGVKWRTIIKGLGQDLTYGYDIGYKFGTIIAKSPLDILAMEQNHTTVMDKNLLIIRSASYTLLSQML</sequence>
<evidence type="ECO:0000313" key="1">
    <source>
        <dbReference type="EMBL" id="PBK73230.1"/>
    </source>
</evidence>
<protein>
    <submittedName>
        <fullName evidence="1">Uncharacterized protein</fullName>
    </submittedName>
</protein>